<accession>A0A0C3DPM8</accession>
<feature type="compositionally biased region" description="Polar residues" evidence="1">
    <location>
        <begin position="69"/>
        <end position="78"/>
    </location>
</feature>
<keyword evidence="3" id="KW-1185">Reference proteome</keyword>
<reference evidence="2 3" key="1">
    <citation type="submission" date="2014-04" db="EMBL/GenBank/DDBJ databases">
        <authorList>
            <consortium name="DOE Joint Genome Institute"/>
            <person name="Kuo A."/>
            <person name="Kohler A."/>
            <person name="Nagy L.G."/>
            <person name="Floudas D."/>
            <person name="Copeland A."/>
            <person name="Barry K.W."/>
            <person name="Cichocki N."/>
            <person name="Veneault-Fourrey C."/>
            <person name="LaButti K."/>
            <person name="Lindquist E.A."/>
            <person name="Lipzen A."/>
            <person name="Lundell T."/>
            <person name="Morin E."/>
            <person name="Murat C."/>
            <person name="Sun H."/>
            <person name="Tunlid A."/>
            <person name="Henrissat B."/>
            <person name="Grigoriev I.V."/>
            <person name="Hibbett D.S."/>
            <person name="Martin F."/>
            <person name="Nordberg H.P."/>
            <person name="Cantor M.N."/>
            <person name="Hua S.X."/>
        </authorList>
    </citation>
    <scope>NUCLEOTIDE SEQUENCE [LARGE SCALE GENOMIC DNA]</scope>
    <source>
        <strain evidence="2 3">Foug A</strain>
    </source>
</reference>
<evidence type="ECO:0000313" key="3">
    <source>
        <dbReference type="Proteomes" id="UP000053989"/>
    </source>
</evidence>
<protein>
    <submittedName>
        <fullName evidence="2">Uncharacterized protein</fullName>
    </submittedName>
</protein>
<evidence type="ECO:0000313" key="2">
    <source>
        <dbReference type="EMBL" id="KIM57971.1"/>
    </source>
</evidence>
<dbReference type="AlphaFoldDB" id="A0A0C3DPM8"/>
<dbReference type="InParanoid" id="A0A0C3DPM8"/>
<name>A0A0C3DPM8_9AGAM</name>
<proteinExistence type="predicted"/>
<sequence length="78" mass="9167">MEFVAIKRMLIRALIVPSRTDRLEGSIHLRSPVMNQLSIRKHYYTKSAQTYGDYRKTSTMYHSERQDEQSNSEMVNGD</sequence>
<dbReference type="HOGENOM" id="CLU_2623458_0_0_1"/>
<reference evidence="3" key="2">
    <citation type="submission" date="2015-01" db="EMBL/GenBank/DDBJ databases">
        <title>Evolutionary Origins and Diversification of the Mycorrhizal Mutualists.</title>
        <authorList>
            <consortium name="DOE Joint Genome Institute"/>
            <consortium name="Mycorrhizal Genomics Consortium"/>
            <person name="Kohler A."/>
            <person name="Kuo A."/>
            <person name="Nagy L.G."/>
            <person name="Floudas D."/>
            <person name="Copeland A."/>
            <person name="Barry K.W."/>
            <person name="Cichocki N."/>
            <person name="Veneault-Fourrey C."/>
            <person name="LaButti K."/>
            <person name="Lindquist E.A."/>
            <person name="Lipzen A."/>
            <person name="Lundell T."/>
            <person name="Morin E."/>
            <person name="Murat C."/>
            <person name="Riley R."/>
            <person name="Ohm R."/>
            <person name="Sun H."/>
            <person name="Tunlid A."/>
            <person name="Henrissat B."/>
            <person name="Grigoriev I.V."/>
            <person name="Hibbett D.S."/>
            <person name="Martin F."/>
        </authorList>
    </citation>
    <scope>NUCLEOTIDE SEQUENCE [LARGE SCALE GENOMIC DNA]</scope>
    <source>
        <strain evidence="3">Foug A</strain>
    </source>
</reference>
<organism evidence="2 3">
    <name type="scientific">Scleroderma citrinum Foug A</name>
    <dbReference type="NCBI Taxonomy" id="1036808"/>
    <lineage>
        <taxon>Eukaryota</taxon>
        <taxon>Fungi</taxon>
        <taxon>Dikarya</taxon>
        <taxon>Basidiomycota</taxon>
        <taxon>Agaricomycotina</taxon>
        <taxon>Agaricomycetes</taxon>
        <taxon>Agaricomycetidae</taxon>
        <taxon>Boletales</taxon>
        <taxon>Sclerodermatineae</taxon>
        <taxon>Sclerodermataceae</taxon>
        <taxon>Scleroderma</taxon>
    </lineage>
</organism>
<evidence type="ECO:0000256" key="1">
    <source>
        <dbReference type="SAM" id="MobiDB-lite"/>
    </source>
</evidence>
<gene>
    <name evidence="2" type="ORF">SCLCIDRAFT_1115783</name>
</gene>
<feature type="region of interest" description="Disordered" evidence="1">
    <location>
        <begin position="54"/>
        <end position="78"/>
    </location>
</feature>
<dbReference type="EMBL" id="KN822093">
    <property type="protein sequence ID" value="KIM57971.1"/>
    <property type="molecule type" value="Genomic_DNA"/>
</dbReference>
<dbReference type="Proteomes" id="UP000053989">
    <property type="component" value="Unassembled WGS sequence"/>
</dbReference>